<dbReference type="Gene3D" id="1.10.510.10">
    <property type="entry name" value="Transferase(Phosphotransferase) domain 1"/>
    <property type="match status" value="2"/>
</dbReference>
<dbReference type="STRING" id="1447883.A0A2B7XSR0"/>
<proteinExistence type="predicted"/>
<sequence length="391" mass="43747">MLILRRTVFFMVYRRLRNCDGVVRCFGFGFPGDCIQMELMENGDLSTYLKGQRPVQSVQLSWFRQMAHALLRIHDRCIIGADIAAKNFLLSADLSIKFCDFTESSILPLGTNMERADDHGYSIYIDIGQLGAVLYEVITGQRCEFDLFKDQPAGPACAAWPRREILPSTQNIWLGSIIEKCWTKGAFRNARSLLAALELQLNWMREAAAAVSHALSKRVLIGGFTARNFLIADKQTFKLCYIANSRIVPEYLDIDKVDQDGLSVKCDIACFGSLVYNVATGRKFEVPSQLSNPAALGSGEGVVVSGIKDYMIPGQIDEDRYDPFPGWPQNEDLPNTAGIFMGEIIRNYWDQDGYQRMEEVCGALSKLSECDRSSLVWSSTAGGDFICRSLQ</sequence>
<dbReference type="InterPro" id="IPR011009">
    <property type="entry name" value="Kinase-like_dom_sf"/>
</dbReference>
<accession>A0A2B7XSR0</accession>
<name>A0A2B7XSR0_POLH7</name>
<dbReference type="InterPro" id="IPR053235">
    <property type="entry name" value="Ser_Thr_kinase"/>
</dbReference>
<dbReference type="InterPro" id="IPR001245">
    <property type="entry name" value="Ser-Thr/Tyr_kinase_cat_dom"/>
</dbReference>
<dbReference type="GO" id="GO:0004674">
    <property type="term" value="F:protein serine/threonine kinase activity"/>
    <property type="evidence" value="ECO:0007669"/>
    <property type="project" value="UniProtKB-KW"/>
</dbReference>
<feature type="domain" description="Protein kinase" evidence="1">
    <location>
        <begin position="1"/>
        <end position="216"/>
    </location>
</feature>
<dbReference type="SMART" id="SM00220">
    <property type="entry name" value="S_TKc"/>
    <property type="match status" value="1"/>
</dbReference>
<dbReference type="Pfam" id="PF07714">
    <property type="entry name" value="PK_Tyr_Ser-Thr"/>
    <property type="match status" value="1"/>
</dbReference>
<comment type="caution">
    <text evidence="2">The sequence shown here is derived from an EMBL/GenBank/DDBJ whole genome shotgun (WGS) entry which is preliminary data.</text>
</comment>
<evidence type="ECO:0000259" key="1">
    <source>
        <dbReference type="PROSITE" id="PS50011"/>
    </source>
</evidence>
<evidence type="ECO:0000313" key="2">
    <source>
        <dbReference type="EMBL" id="PGH11517.1"/>
    </source>
</evidence>
<dbReference type="OrthoDB" id="4115689at2759"/>
<keyword evidence="2" id="KW-0723">Serine/threonine-protein kinase</keyword>
<dbReference type="InterPro" id="IPR000719">
    <property type="entry name" value="Prot_kinase_dom"/>
</dbReference>
<protein>
    <submittedName>
        <fullName evidence="2">Serine/threonine protein kinase</fullName>
    </submittedName>
</protein>
<dbReference type="PANTHER" id="PTHR24361">
    <property type="entry name" value="MITOGEN-ACTIVATED KINASE KINASE KINASE"/>
    <property type="match status" value="1"/>
</dbReference>
<gene>
    <name evidence="2" type="ORF">AJ80_07083</name>
</gene>
<dbReference type="EMBL" id="PDNA01000131">
    <property type="protein sequence ID" value="PGH11517.1"/>
    <property type="molecule type" value="Genomic_DNA"/>
</dbReference>
<dbReference type="GO" id="GO:0005524">
    <property type="term" value="F:ATP binding"/>
    <property type="evidence" value="ECO:0007669"/>
    <property type="project" value="InterPro"/>
</dbReference>
<dbReference type="GO" id="GO:0005737">
    <property type="term" value="C:cytoplasm"/>
    <property type="evidence" value="ECO:0007669"/>
    <property type="project" value="TreeGrafter"/>
</dbReference>
<evidence type="ECO:0000313" key="3">
    <source>
        <dbReference type="Proteomes" id="UP000224634"/>
    </source>
</evidence>
<dbReference type="AlphaFoldDB" id="A0A2B7XSR0"/>
<dbReference type="SUPFAM" id="SSF56112">
    <property type="entry name" value="Protein kinase-like (PK-like)"/>
    <property type="match status" value="2"/>
</dbReference>
<reference evidence="2 3" key="1">
    <citation type="submission" date="2017-10" db="EMBL/GenBank/DDBJ databases">
        <title>Comparative genomics in systemic dimorphic fungi from Ajellomycetaceae.</title>
        <authorList>
            <person name="Munoz J.F."/>
            <person name="Mcewen J.G."/>
            <person name="Clay O.K."/>
            <person name="Cuomo C.A."/>
        </authorList>
    </citation>
    <scope>NUCLEOTIDE SEQUENCE [LARGE SCALE GENOMIC DNA]</scope>
    <source>
        <strain evidence="2 3">UAMH7299</strain>
    </source>
</reference>
<keyword evidence="2" id="KW-0808">Transferase</keyword>
<dbReference type="Proteomes" id="UP000224634">
    <property type="component" value="Unassembled WGS sequence"/>
</dbReference>
<keyword evidence="2" id="KW-0418">Kinase</keyword>
<dbReference type="PROSITE" id="PS50011">
    <property type="entry name" value="PROTEIN_KINASE_DOM"/>
    <property type="match status" value="1"/>
</dbReference>
<keyword evidence="3" id="KW-1185">Reference proteome</keyword>
<organism evidence="2 3">
    <name type="scientific">Polytolypa hystricis (strain UAMH7299)</name>
    <dbReference type="NCBI Taxonomy" id="1447883"/>
    <lineage>
        <taxon>Eukaryota</taxon>
        <taxon>Fungi</taxon>
        <taxon>Dikarya</taxon>
        <taxon>Ascomycota</taxon>
        <taxon>Pezizomycotina</taxon>
        <taxon>Eurotiomycetes</taxon>
        <taxon>Eurotiomycetidae</taxon>
        <taxon>Onygenales</taxon>
        <taxon>Onygenales incertae sedis</taxon>
        <taxon>Polytolypa</taxon>
    </lineage>
</organism>